<organism evidence="1 2">
    <name type="scientific">Roseobacter fucihabitans</name>
    <dbReference type="NCBI Taxonomy" id="1537242"/>
    <lineage>
        <taxon>Bacteria</taxon>
        <taxon>Pseudomonadati</taxon>
        <taxon>Pseudomonadota</taxon>
        <taxon>Alphaproteobacteria</taxon>
        <taxon>Rhodobacterales</taxon>
        <taxon>Roseobacteraceae</taxon>
        <taxon>Roseobacter</taxon>
    </lineage>
</organism>
<protein>
    <recommendedName>
        <fullName evidence="3">FAD dependent oxidoreductase domain-containing protein</fullName>
    </recommendedName>
</protein>
<dbReference type="Proteomes" id="UP001318682">
    <property type="component" value="Chromosome"/>
</dbReference>
<name>A0ABZ2BNU8_9RHOB</name>
<keyword evidence="2" id="KW-1185">Reference proteome</keyword>
<evidence type="ECO:0008006" key="3">
    <source>
        <dbReference type="Google" id="ProtNLM"/>
    </source>
</evidence>
<evidence type="ECO:0000313" key="1">
    <source>
        <dbReference type="EMBL" id="WVX47006.1"/>
    </source>
</evidence>
<dbReference type="EMBL" id="CP143423">
    <property type="protein sequence ID" value="WVX47006.1"/>
    <property type="molecule type" value="Genomic_DNA"/>
</dbReference>
<evidence type="ECO:0000313" key="2">
    <source>
        <dbReference type="Proteomes" id="UP001318682"/>
    </source>
</evidence>
<sequence>MCYHGNGVAMGSFCGKLLADLIQGRCPEHYPQAARRHMQKFLLGRARRLIMLPIYAGLRLADR</sequence>
<accession>A0ABZ2BNU8</accession>
<proteinExistence type="predicted"/>
<gene>
    <name evidence="1" type="ORF">ROLI_000640</name>
</gene>
<reference evidence="2" key="1">
    <citation type="submission" date="2024-01" db="EMBL/GenBank/DDBJ databases">
        <title>Roseobacter fucihabitans sp. nov., isolated from the brown alga Fucus spiralis.</title>
        <authorList>
            <person name="Hahnke S."/>
            <person name="Berger M."/>
            <person name="Schlingloff A."/>
            <person name="Athale I."/>
            <person name="Neumann-Schaal M."/>
            <person name="Adenaya A."/>
            <person name="Poehlein A."/>
            <person name="Daniel R."/>
            <person name="Pertersen J."/>
            <person name="Brinkhoff T."/>
        </authorList>
    </citation>
    <scope>NUCLEOTIDE SEQUENCE [LARGE SCALE GENOMIC DNA]</scope>
    <source>
        <strain evidence="2">B14</strain>
    </source>
</reference>